<gene>
    <name evidence="8" type="ORF">QJT80_13115</name>
</gene>
<feature type="transmembrane region" description="Helical" evidence="7">
    <location>
        <begin position="64"/>
        <end position="85"/>
    </location>
</feature>
<evidence type="ECO:0000256" key="5">
    <source>
        <dbReference type="ARBA" id="ARBA00022989"/>
    </source>
</evidence>
<evidence type="ECO:0000256" key="1">
    <source>
        <dbReference type="ARBA" id="ARBA00004651"/>
    </source>
</evidence>
<comment type="subcellular location">
    <subcellularLocation>
        <location evidence="1">Cell membrane</location>
        <topology evidence="1">Multi-pass membrane protein</topology>
    </subcellularLocation>
</comment>
<keyword evidence="4 7" id="KW-0812">Transmembrane</keyword>
<sequence length="94" mass="9918">MDIIQILIMLAISVIAGWLAGKIVGDQSFGFWGDAAVGLVGVVIGTLLGGLASSNGFQLPGPLWVSYIFWSTIGAVIMLLVVKFVRPKPKTKTS</sequence>
<dbReference type="Proteomes" id="UP001300672">
    <property type="component" value="Chromosome"/>
</dbReference>
<evidence type="ECO:0000256" key="7">
    <source>
        <dbReference type="SAM" id="Phobius"/>
    </source>
</evidence>
<organism evidence="8">
    <name type="scientific">Candidatus Thiocaldithrix dubininis</name>
    <dbReference type="NCBI Taxonomy" id="3080823"/>
    <lineage>
        <taxon>Bacteria</taxon>
        <taxon>Pseudomonadati</taxon>
        <taxon>Pseudomonadota</taxon>
        <taxon>Gammaproteobacteria</taxon>
        <taxon>Thiotrichales</taxon>
        <taxon>Thiotrichaceae</taxon>
        <taxon>Candidatus Thiocaldithrix</taxon>
    </lineage>
</organism>
<evidence type="ECO:0000256" key="3">
    <source>
        <dbReference type="ARBA" id="ARBA00022475"/>
    </source>
</evidence>
<feature type="transmembrane region" description="Helical" evidence="7">
    <location>
        <begin position="6"/>
        <end position="24"/>
    </location>
</feature>
<protein>
    <submittedName>
        <fullName evidence="8">GlsB/YeaQ/YmgE family stress response membrane protein</fullName>
    </submittedName>
</protein>
<keyword evidence="5 7" id="KW-1133">Transmembrane helix</keyword>
<feature type="transmembrane region" description="Helical" evidence="7">
    <location>
        <begin position="31"/>
        <end position="52"/>
    </location>
</feature>
<proteinExistence type="inferred from homology"/>
<reference evidence="8" key="2">
    <citation type="submission" date="2023-04" db="EMBL/GenBank/DDBJ databases">
        <authorList>
            <person name="Beletskiy A.V."/>
            <person name="Mardanov A.V."/>
            <person name="Ravin N.V."/>
        </authorList>
    </citation>
    <scope>NUCLEOTIDE SEQUENCE</scope>
    <source>
        <strain evidence="8">GKL-01</strain>
    </source>
</reference>
<reference evidence="8" key="1">
    <citation type="journal article" date="2023" name="Int. J. Mol. Sci.">
        <title>Metagenomics Revealed a New Genus 'Candidatus Thiocaldithrix dubininis' gen. nov., sp. nov. and a New Species 'Candidatus Thiothrix putei' sp. nov. in the Family Thiotrichaceae, Some Members of Which Have Traits of Both Na+- and H+-Motive Energetics.</title>
        <authorList>
            <person name="Ravin N.V."/>
            <person name="Muntyan M.S."/>
            <person name="Smolyakov D.D."/>
            <person name="Rudenko T.S."/>
            <person name="Beletsky A.V."/>
            <person name="Mardanov A.V."/>
            <person name="Grabovich M.Y."/>
        </authorList>
    </citation>
    <scope>NUCLEOTIDE SEQUENCE</scope>
    <source>
        <strain evidence="8">GKL-01</strain>
    </source>
</reference>
<evidence type="ECO:0000313" key="8">
    <source>
        <dbReference type="EMBL" id="WGZ90415.1"/>
    </source>
</evidence>
<evidence type="ECO:0000256" key="4">
    <source>
        <dbReference type="ARBA" id="ARBA00022692"/>
    </source>
</evidence>
<dbReference type="PANTHER" id="PTHR33884">
    <property type="entry name" value="UPF0410 PROTEIN YMGE"/>
    <property type="match status" value="1"/>
</dbReference>
<dbReference type="GO" id="GO:0005886">
    <property type="term" value="C:plasma membrane"/>
    <property type="evidence" value="ECO:0007669"/>
    <property type="project" value="UniProtKB-SubCell"/>
</dbReference>
<keyword evidence="3" id="KW-1003">Cell membrane</keyword>
<dbReference type="KEGG" id="tdu:QJT80_13115"/>
<evidence type="ECO:0000256" key="2">
    <source>
        <dbReference type="ARBA" id="ARBA00011006"/>
    </source>
</evidence>
<name>A0AA95H6F9_9GAMM</name>
<dbReference type="Pfam" id="PF04226">
    <property type="entry name" value="Transgly_assoc"/>
    <property type="match status" value="1"/>
</dbReference>
<dbReference type="EMBL" id="CP124755">
    <property type="protein sequence ID" value="WGZ90415.1"/>
    <property type="molecule type" value="Genomic_DNA"/>
</dbReference>
<dbReference type="AlphaFoldDB" id="A0AA95H6F9"/>
<keyword evidence="6 7" id="KW-0472">Membrane</keyword>
<comment type="similarity">
    <text evidence="2">Belongs to the UPF0410 family.</text>
</comment>
<accession>A0AA95H6F9</accession>
<dbReference type="InterPro" id="IPR007341">
    <property type="entry name" value="Transgly_assoc"/>
</dbReference>
<dbReference type="PANTHER" id="PTHR33884:SF3">
    <property type="entry name" value="UPF0410 PROTEIN YMGE"/>
    <property type="match status" value="1"/>
</dbReference>
<evidence type="ECO:0000256" key="6">
    <source>
        <dbReference type="ARBA" id="ARBA00023136"/>
    </source>
</evidence>